<dbReference type="RefSeq" id="WP_164453124.1">
    <property type="nucleotide sequence ID" value="NZ_JAAIJQ010000032.1"/>
</dbReference>
<name>A0A6M0JYS7_9GAMM</name>
<comment type="caution">
    <text evidence="1">The sequence shown here is derived from an EMBL/GenBank/DDBJ whole genome shotgun (WGS) entry which is preliminary data.</text>
</comment>
<dbReference type="SUPFAM" id="SSF52540">
    <property type="entry name" value="P-loop containing nucleoside triphosphate hydrolases"/>
    <property type="match status" value="1"/>
</dbReference>
<dbReference type="InterPro" id="IPR027417">
    <property type="entry name" value="P-loop_NTPase"/>
</dbReference>
<reference evidence="1 2" key="1">
    <citation type="submission" date="2020-02" db="EMBL/GenBank/DDBJ databases">
        <title>Genome sequences of Thiorhodococcus mannitoliphagus and Thiorhodococcus minor, purple sulfur photosynthetic bacteria in the gammaproteobacterial family, Chromatiaceae.</title>
        <authorList>
            <person name="Aviles F.A."/>
            <person name="Meyer T.E."/>
            <person name="Kyndt J.A."/>
        </authorList>
    </citation>
    <scope>NUCLEOTIDE SEQUENCE [LARGE SCALE GENOMIC DNA]</scope>
    <source>
        <strain evidence="1 2">DSM 11518</strain>
    </source>
</reference>
<protein>
    <submittedName>
        <fullName evidence="1">Serine/threonine protein phosphatase</fullName>
    </submittedName>
</protein>
<dbReference type="Proteomes" id="UP000483379">
    <property type="component" value="Unassembled WGS sequence"/>
</dbReference>
<dbReference type="AlphaFoldDB" id="A0A6M0JYS7"/>
<sequence length="207" mass="24690">MSQVFGALSLPLEPIRDLQTYRGVRFPAWVKLGRLLVTGPPGSGKTTLINRLHGWPEEGYIDVTLRGWWKAQSLTLRPREIHLGLPFVGHRDGLTLFEPAWCDDWRHQRLDLDRVRYPPYKRYFWSVDWRSRYSFEFLLPTAERIFEWRRARARRGTHPVDTELDEDQIRQQLSLFALTAQHFHQNGLRVYIRRETQDWIPWGFVGH</sequence>
<keyword evidence="2" id="KW-1185">Reference proteome</keyword>
<accession>A0A6M0JYS7</accession>
<proteinExistence type="predicted"/>
<evidence type="ECO:0000313" key="1">
    <source>
        <dbReference type="EMBL" id="NEV62656.1"/>
    </source>
</evidence>
<organism evidence="1 2">
    <name type="scientific">Thiorhodococcus minor</name>
    <dbReference type="NCBI Taxonomy" id="57489"/>
    <lineage>
        <taxon>Bacteria</taxon>
        <taxon>Pseudomonadati</taxon>
        <taxon>Pseudomonadota</taxon>
        <taxon>Gammaproteobacteria</taxon>
        <taxon>Chromatiales</taxon>
        <taxon>Chromatiaceae</taxon>
        <taxon>Thiorhodococcus</taxon>
    </lineage>
</organism>
<dbReference type="EMBL" id="JAAIJQ010000032">
    <property type="protein sequence ID" value="NEV62656.1"/>
    <property type="molecule type" value="Genomic_DNA"/>
</dbReference>
<evidence type="ECO:0000313" key="2">
    <source>
        <dbReference type="Proteomes" id="UP000483379"/>
    </source>
</evidence>
<gene>
    <name evidence="1" type="ORF">G3446_12275</name>
</gene>